<keyword evidence="16" id="KW-1185">Reference proteome</keyword>
<evidence type="ECO:0000313" key="16">
    <source>
        <dbReference type="Proteomes" id="UP001597463"/>
    </source>
</evidence>
<dbReference type="PANTHER" id="PTHR45436">
    <property type="entry name" value="SENSOR HISTIDINE KINASE YKOH"/>
    <property type="match status" value="1"/>
</dbReference>
<dbReference type="PROSITE" id="PS50885">
    <property type="entry name" value="HAMP"/>
    <property type="match status" value="1"/>
</dbReference>
<dbReference type="Pfam" id="PF02518">
    <property type="entry name" value="HATPase_c"/>
    <property type="match status" value="1"/>
</dbReference>
<keyword evidence="8 15" id="KW-0418">Kinase</keyword>
<dbReference type="InterPro" id="IPR005467">
    <property type="entry name" value="His_kinase_dom"/>
</dbReference>
<comment type="catalytic activity">
    <reaction evidence="1">
        <text>ATP + protein L-histidine = ADP + protein N-phospho-L-histidine.</text>
        <dbReference type="EC" id="2.7.13.3"/>
    </reaction>
</comment>
<sequence>MKPASPPDAARAAPRRPSLFLHLLAWMLGTMALVWGSFVVWGYQTGVQEADELTDGHLASVAALVLNWDIHGDVARDETTPVQAPPWLRAHDYQESLSVTLWNAKGELISRTGNAPLPQFDVEQGFATLKLAPQSAWRSFTQWNKEGTAKVTVMVALDERDSLADDIALQMVTPGFWLLPAIVIALGIAIRRGLRPVTTLSHAVAQLDLSQDQRLSEKHVLRELDPMVHSINTLLDRQQEALERERNLANEVAHELRTPLASIVLQAQALASAQDGRAQAEAGTDGLRQALQRIGKDALHAGHVLDQLLALARAGRSMQGSPLQPVDWAGVAREVAAAQAQAAWQRDDSLSVGAPEHLWVRGNAVLLESALRNLVENAIRHTPPGTQVEVQAGQGDDGSAWMQVCDDGRRLGGSPVAPPADSLHLGHEIVARVLQAHGGSFGAAPAPQGFTTCYRMEIPSAG</sequence>
<feature type="transmembrane region" description="Helical" evidence="12">
    <location>
        <begin position="167"/>
        <end position="190"/>
    </location>
</feature>
<dbReference type="Proteomes" id="UP001597463">
    <property type="component" value="Unassembled WGS sequence"/>
</dbReference>
<dbReference type="SMART" id="SM00388">
    <property type="entry name" value="HisKA"/>
    <property type="match status" value="1"/>
</dbReference>
<evidence type="ECO:0000256" key="8">
    <source>
        <dbReference type="ARBA" id="ARBA00022777"/>
    </source>
</evidence>
<dbReference type="Pfam" id="PF00512">
    <property type="entry name" value="HisKA"/>
    <property type="match status" value="1"/>
</dbReference>
<gene>
    <name evidence="15" type="ORF">ACFSW6_06780</name>
</gene>
<evidence type="ECO:0000256" key="3">
    <source>
        <dbReference type="ARBA" id="ARBA00012438"/>
    </source>
</evidence>
<evidence type="ECO:0000259" key="14">
    <source>
        <dbReference type="PROSITE" id="PS50885"/>
    </source>
</evidence>
<keyword evidence="10 12" id="KW-1133">Transmembrane helix</keyword>
<dbReference type="SUPFAM" id="SSF47384">
    <property type="entry name" value="Homodimeric domain of signal transducing histidine kinase"/>
    <property type="match status" value="1"/>
</dbReference>
<dbReference type="InterPro" id="IPR003594">
    <property type="entry name" value="HATPase_dom"/>
</dbReference>
<reference evidence="16" key="1">
    <citation type="journal article" date="2019" name="Int. J. Syst. Evol. Microbiol.">
        <title>The Global Catalogue of Microorganisms (GCM) 10K type strain sequencing project: providing services to taxonomists for standard genome sequencing and annotation.</title>
        <authorList>
            <consortium name="The Broad Institute Genomics Platform"/>
            <consortium name="The Broad Institute Genome Sequencing Center for Infectious Disease"/>
            <person name="Wu L."/>
            <person name="Ma J."/>
        </authorList>
    </citation>
    <scope>NUCLEOTIDE SEQUENCE [LARGE SCALE GENOMIC DNA]</scope>
    <source>
        <strain evidence="16">TISTR 1906</strain>
    </source>
</reference>
<feature type="domain" description="Histidine kinase" evidence="13">
    <location>
        <begin position="251"/>
        <end position="462"/>
    </location>
</feature>
<comment type="caution">
    <text evidence="15">The sequence shown here is derived from an EMBL/GenBank/DDBJ whole genome shotgun (WGS) entry which is preliminary data.</text>
</comment>
<evidence type="ECO:0000259" key="13">
    <source>
        <dbReference type="PROSITE" id="PS50109"/>
    </source>
</evidence>
<feature type="transmembrane region" description="Helical" evidence="12">
    <location>
        <begin position="20"/>
        <end position="43"/>
    </location>
</feature>
<dbReference type="GO" id="GO:0016301">
    <property type="term" value="F:kinase activity"/>
    <property type="evidence" value="ECO:0007669"/>
    <property type="project" value="UniProtKB-KW"/>
</dbReference>
<keyword evidence="7" id="KW-0547">Nucleotide-binding</keyword>
<dbReference type="InterPro" id="IPR003661">
    <property type="entry name" value="HisK_dim/P_dom"/>
</dbReference>
<dbReference type="EC" id="2.7.13.3" evidence="3"/>
<dbReference type="InterPro" id="IPR003660">
    <property type="entry name" value="HAMP_dom"/>
</dbReference>
<dbReference type="CDD" id="cd00082">
    <property type="entry name" value="HisKA"/>
    <property type="match status" value="1"/>
</dbReference>
<name>A0ABW5UN15_9BURK</name>
<accession>A0ABW5UN15</accession>
<comment type="subcellular location">
    <subcellularLocation>
        <location evidence="2">Membrane</location>
        <topology evidence="2">Multi-pass membrane protein</topology>
    </subcellularLocation>
</comment>
<dbReference type="EMBL" id="JBHUMV010000002">
    <property type="protein sequence ID" value="MFD2753787.1"/>
    <property type="molecule type" value="Genomic_DNA"/>
</dbReference>
<dbReference type="PROSITE" id="PS50109">
    <property type="entry name" value="HIS_KIN"/>
    <property type="match status" value="1"/>
</dbReference>
<keyword evidence="12" id="KW-0472">Membrane</keyword>
<keyword evidence="6 12" id="KW-0812">Transmembrane</keyword>
<dbReference type="Gene3D" id="1.10.287.130">
    <property type="match status" value="1"/>
</dbReference>
<evidence type="ECO:0000256" key="6">
    <source>
        <dbReference type="ARBA" id="ARBA00022692"/>
    </source>
</evidence>
<proteinExistence type="predicted"/>
<dbReference type="Gene3D" id="3.30.565.10">
    <property type="entry name" value="Histidine kinase-like ATPase, C-terminal domain"/>
    <property type="match status" value="1"/>
</dbReference>
<organism evidence="15 16">
    <name type="scientific">Comamonas terrae</name>
    <dbReference type="NCBI Taxonomy" id="673548"/>
    <lineage>
        <taxon>Bacteria</taxon>
        <taxon>Pseudomonadati</taxon>
        <taxon>Pseudomonadota</taxon>
        <taxon>Betaproteobacteria</taxon>
        <taxon>Burkholderiales</taxon>
        <taxon>Comamonadaceae</taxon>
        <taxon>Comamonas</taxon>
    </lineage>
</organism>
<evidence type="ECO:0000256" key="12">
    <source>
        <dbReference type="SAM" id="Phobius"/>
    </source>
</evidence>
<dbReference type="SMART" id="SM00387">
    <property type="entry name" value="HATPase_c"/>
    <property type="match status" value="1"/>
</dbReference>
<evidence type="ECO:0000256" key="1">
    <source>
        <dbReference type="ARBA" id="ARBA00000085"/>
    </source>
</evidence>
<evidence type="ECO:0000256" key="11">
    <source>
        <dbReference type="ARBA" id="ARBA00023012"/>
    </source>
</evidence>
<dbReference type="InterPro" id="IPR050428">
    <property type="entry name" value="TCS_sensor_his_kinase"/>
</dbReference>
<keyword evidence="9" id="KW-0067">ATP-binding</keyword>
<dbReference type="RefSeq" id="WP_066480966.1">
    <property type="nucleotide sequence ID" value="NZ_BCNT01000014.1"/>
</dbReference>
<keyword evidence="5" id="KW-0808">Transferase</keyword>
<evidence type="ECO:0000256" key="5">
    <source>
        <dbReference type="ARBA" id="ARBA00022679"/>
    </source>
</evidence>
<evidence type="ECO:0000256" key="4">
    <source>
        <dbReference type="ARBA" id="ARBA00022553"/>
    </source>
</evidence>
<protein>
    <recommendedName>
        <fullName evidence="3">histidine kinase</fullName>
        <ecNumber evidence="3">2.7.13.3</ecNumber>
    </recommendedName>
</protein>
<dbReference type="InterPro" id="IPR036097">
    <property type="entry name" value="HisK_dim/P_sf"/>
</dbReference>
<keyword evidence="4" id="KW-0597">Phosphoprotein</keyword>
<evidence type="ECO:0000313" key="15">
    <source>
        <dbReference type="EMBL" id="MFD2753787.1"/>
    </source>
</evidence>
<keyword evidence="11" id="KW-0902">Two-component regulatory system</keyword>
<evidence type="ECO:0000256" key="10">
    <source>
        <dbReference type="ARBA" id="ARBA00022989"/>
    </source>
</evidence>
<dbReference type="PANTHER" id="PTHR45436:SF14">
    <property type="entry name" value="SENSOR PROTEIN QSEC"/>
    <property type="match status" value="1"/>
</dbReference>
<dbReference type="SUPFAM" id="SSF55874">
    <property type="entry name" value="ATPase domain of HSP90 chaperone/DNA topoisomerase II/histidine kinase"/>
    <property type="match status" value="1"/>
</dbReference>
<dbReference type="InterPro" id="IPR036890">
    <property type="entry name" value="HATPase_C_sf"/>
</dbReference>
<evidence type="ECO:0000256" key="9">
    <source>
        <dbReference type="ARBA" id="ARBA00022840"/>
    </source>
</evidence>
<evidence type="ECO:0000256" key="2">
    <source>
        <dbReference type="ARBA" id="ARBA00004141"/>
    </source>
</evidence>
<feature type="domain" description="HAMP" evidence="14">
    <location>
        <begin position="191"/>
        <end position="243"/>
    </location>
</feature>
<evidence type="ECO:0000256" key="7">
    <source>
        <dbReference type="ARBA" id="ARBA00022741"/>
    </source>
</evidence>